<feature type="region of interest" description="Disordered" evidence="1">
    <location>
        <begin position="181"/>
        <end position="202"/>
    </location>
</feature>
<accession>A0A4U5PQQ7</accession>
<gene>
    <name evidence="2" type="ORF">D5086_0000198340</name>
</gene>
<comment type="caution">
    <text evidence="2">The sequence shown here is derived from an EMBL/GenBank/DDBJ whole genome shotgun (WGS) entry which is preliminary data.</text>
</comment>
<proteinExistence type="predicted"/>
<protein>
    <submittedName>
        <fullName evidence="2">Uncharacterized protein</fullName>
    </submittedName>
</protein>
<dbReference type="EMBL" id="RCHU01000655">
    <property type="protein sequence ID" value="TKR98871.1"/>
    <property type="molecule type" value="Genomic_DNA"/>
</dbReference>
<reference evidence="2" key="1">
    <citation type="submission" date="2018-10" db="EMBL/GenBank/DDBJ databases">
        <title>Population genomic analysis revealed the cold adaptation of white poplar.</title>
        <authorList>
            <person name="Liu Y.-J."/>
        </authorList>
    </citation>
    <scope>NUCLEOTIDE SEQUENCE [LARGE SCALE GENOMIC DNA]</scope>
    <source>
        <strain evidence="2">PAL-ZL1</strain>
    </source>
</reference>
<evidence type="ECO:0000256" key="1">
    <source>
        <dbReference type="SAM" id="MobiDB-lite"/>
    </source>
</evidence>
<dbReference type="AlphaFoldDB" id="A0A4U5PQQ7"/>
<name>A0A4U5PQQ7_POPAL</name>
<sequence length="202" mass="22374">MKEKVLGRGVLSQERWNLGLQINVYSSNRYHLPRRNSPLTFTGLHPVLEFAGIVWSTYQLLFRSSIMMIKTVNVQVEDEAVIFPLAANSNPPPTPPLSHLFPAKSAPPYEKEQPASPVPLISHTSTIDHTVRSTTYHCRILTSLPLATALPFSLRHRKQTDTSPTLILLLKSQWPSPLVHEGIGEEGTPDPVGHPTPILIGA</sequence>
<evidence type="ECO:0000313" key="2">
    <source>
        <dbReference type="EMBL" id="TKR98871.1"/>
    </source>
</evidence>
<organism evidence="2">
    <name type="scientific">Populus alba</name>
    <name type="common">White poplar</name>
    <dbReference type="NCBI Taxonomy" id="43335"/>
    <lineage>
        <taxon>Eukaryota</taxon>
        <taxon>Viridiplantae</taxon>
        <taxon>Streptophyta</taxon>
        <taxon>Embryophyta</taxon>
        <taxon>Tracheophyta</taxon>
        <taxon>Spermatophyta</taxon>
        <taxon>Magnoliopsida</taxon>
        <taxon>eudicotyledons</taxon>
        <taxon>Gunneridae</taxon>
        <taxon>Pentapetalae</taxon>
        <taxon>rosids</taxon>
        <taxon>fabids</taxon>
        <taxon>Malpighiales</taxon>
        <taxon>Salicaceae</taxon>
        <taxon>Saliceae</taxon>
        <taxon>Populus</taxon>
    </lineage>
</organism>